<evidence type="ECO:0000256" key="1">
    <source>
        <dbReference type="SAM" id="MobiDB-lite"/>
    </source>
</evidence>
<proteinExistence type="predicted"/>
<evidence type="ECO:0000313" key="2">
    <source>
        <dbReference type="EMBL" id="QUF05044.1"/>
    </source>
</evidence>
<dbReference type="Proteomes" id="UP000677152">
    <property type="component" value="Chromosome"/>
</dbReference>
<dbReference type="Pfam" id="PF02575">
    <property type="entry name" value="YbaB_DNA_bd"/>
    <property type="match status" value="1"/>
</dbReference>
<protein>
    <submittedName>
        <fullName evidence="2">YbaB/EbfC family nucleoid-associated protein</fullName>
    </submittedName>
</protein>
<gene>
    <name evidence="2" type="ORF">KCV87_02670</name>
</gene>
<dbReference type="InterPro" id="IPR036894">
    <property type="entry name" value="YbaB-like_sf"/>
</dbReference>
<reference evidence="2" key="1">
    <citation type="submission" date="2021-04" db="EMBL/GenBank/DDBJ databases">
        <title>Genomic sequence of Actinosynnema pretiosum subsp. pretiosum ATCC 31280 (C-14919).</title>
        <authorList>
            <person name="Bai L."/>
            <person name="Wang X."/>
            <person name="Xiao Y."/>
        </authorList>
    </citation>
    <scope>NUCLEOTIDE SEQUENCE</scope>
    <source>
        <strain evidence="2">ATCC 31280</strain>
    </source>
</reference>
<organism evidence="2 3">
    <name type="scientific">Actinosynnema pretiosum subsp. pretiosum</name>
    <dbReference type="NCBI Taxonomy" id="103721"/>
    <lineage>
        <taxon>Bacteria</taxon>
        <taxon>Bacillati</taxon>
        <taxon>Actinomycetota</taxon>
        <taxon>Actinomycetes</taxon>
        <taxon>Pseudonocardiales</taxon>
        <taxon>Pseudonocardiaceae</taxon>
        <taxon>Actinosynnema</taxon>
    </lineage>
</organism>
<feature type="region of interest" description="Disordered" evidence="1">
    <location>
        <begin position="108"/>
        <end position="132"/>
    </location>
</feature>
<name>A0AA45R4R2_9PSEU</name>
<feature type="compositionally biased region" description="Basic and acidic residues" evidence="1">
    <location>
        <begin position="108"/>
        <end position="118"/>
    </location>
</feature>
<dbReference type="GO" id="GO:0003677">
    <property type="term" value="F:DNA binding"/>
    <property type="evidence" value="ECO:0007669"/>
    <property type="project" value="InterPro"/>
</dbReference>
<sequence>MNAERWLADYRRELAGAADGAARAGALLRQVGGHATSPRGEVEAWVGAGGALARLRLSAHARALEPDVLADLVVATAEAARASAAGRIAEIMTGFVGEGAALDAVREHQPAAVRRRDEQDDEDYYANPGVRA</sequence>
<dbReference type="EMBL" id="CP073249">
    <property type="protein sequence ID" value="QUF05044.1"/>
    <property type="molecule type" value="Genomic_DNA"/>
</dbReference>
<dbReference type="InterPro" id="IPR004401">
    <property type="entry name" value="YbaB/EbfC"/>
</dbReference>
<accession>A0AA45R4R2</accession>
<evidence type="ECO:0000313" key="3">
    <source>
        <dbReference type="Proteomes" id="UP000677152"/>
    </source>
</evidence>
<dbReference type="AlphaFoldDB" id="A0AA45R4R2"/>
<dbReference type="Gene3D" id="3.30.1310.10">
    <property type="entry name" value="Nucleoid-associated protein YbaB-like domain"/>
    <property type="match status" value="1"/>
</dbReference>